<dbReference type="NCBIfam" id="TIGR01764">
    <property type="entry name" value="excise"/>
    <property type="match status" value="1"/>
</dbReference>
<dbReference type="Gene3D" id="1.10.10.10">
    <property type="entry name" value="Winged helix-like DNA-binding domain superfamily/Winged helix DNA-binding domain"/>
    <property type="match status" value="1"/>
</dbReference>
<reference evidence="2 3" key="1">
    <citation type="submission" date="2017-07" db="EMBL/GenBank/DDBJ databases">
        <title>Genome sequencing and assembly of Paenibacillus rigui.</title>
        <authorList>
            <person name="Mayilraj S."/>
        </authorList>
    </citation>
    <scope>NUCLEOTIDE SEQUENCE [LARGE SCALE GENOMIC DNA]</scope>
    <source>
        <strain evidence="2 3">JCM 16352</strain>
    </source>
</reference>
<dbReference type="Proteomes" id="UP000215509">
    <property type="component" value="Unassembled WGS sequence"/>
</dbReference>
<protein>
    <submittedName>
        <fullName evidence="2">DNA-binding protein</fullName>
    </submittedName>
</protein>
<dbReference type="GO" id="GO:0003677">
    <property type="term" value="F:DNA binding"/>
    <property type="evidence" value="ECO:0007669"/>
    <property type="project" value="UniProtKB-KW"/>
</dbReference>
<dbReference type="InterPro" id="IPR009061">
    <property type="entry name" value="DNA-bd_dom_put_sf"/>
</dbReference>
<proteinExistence type="predicted"/>
<evidence type="ECO:0000259" key="1">
    <source>
        <dbReference type="Pfam" id="PF12728"/>
    </source>
</evidence>
<dbReference type="InterPro" id="IPR036388">
    <property type="entry name" value="WH-like_DNA-bd_sf"/>
</dbReference>
<keyword evidence="3" id="KW-1185">Reference proteome</keyword>
<dbReference type="AlphaFoldDB" id="A0A229UMI4"/>
<evidence type="ECO:0000313" key="2">
    <source>
        <dbReference type="EMBL" id="OXM84582.1"/>
    </source>
</evidence>
<keyword evidence="2" id="KW-0238">DNA-binding</keyword>
<dbReference type="InterPro" id="IPR041657">
    <property type="entry name" value="HTH_17"/>
</dbReference>
<sequence length="65" mass="7747">MQTTLTVTEAAEKLRVCEDTIYTMVRRKQIPHFRVRRRIFFRAESLEAWMKQQEAEIEAIMASNS</sequence>
<dbReference type="OrthoDB" id="515428at2"/>
<feature type="domain" description="Helix-turn-helix" evidence="1">
    <location>
        <begin position="5"/>
        <end position="53"/>
    </location>
</feature>
<dbReference type="EMBL" id="NMQW01000027">
    <property type="protein sequence ID" value="OXM84582.1"/>
    <property type="molecule type" value="Genomic_DNA"/>
</dbReference>
<evidence type="ECO:0000313" key="3">
    <source>
        <dbReference type="Proteomes" id="UP000215509"/>
    </source>
</evidence>
<comment type="caution">
    <text evidence="2">The sequence shown here is derived from an EMBL/GenBank/DDBJ whole genome shotgun (WGS) entry which is preliminary data.</text>
</comment>
<dbReference type="Pfam" id="PF12728">
    <property type="entry name" value="HTH_17"/>
    <property type="match status" value="1"/>
</dbReference>
<organism evidence="2 3">
    <name type="scientific">Paenibacillus rigui</name>
    <dbReference type="NCBI Taxonomy" id="554312"/>
    <lineage>
        <taxon>Bacteria</taxon>
        <taxon>Bacillati</taxon>
        <taxon>Bacillota</taxon>
        <taxon>Bacilli</taxon>
        <taxon>Bacillales</taxon>
        <taxon>Paenibacillaceae</taxon>
        <taxon>Paenibacillus</taxon>
    </lineage>
</organism>
<accession>A0A229UMI4</accession>
<name>A0A229UMI4_9BACL</name>
<dbReference type="InterPro" id="IPR010093">
    <property type="entry name" value="SinI_DNA-bd"/>
</dbReference>
<gene>
    <name evidence="2" type="ORF">CF651_18915</name>
</gene>
<dbReference type="RefSeq" id="WP_094016438.1">
    <property type="nucleotide sequence ID" value="NZ_NMQW01000027.1"/>
</dbReference>
<dbReference type="SUPFAM" id="SSF46955">
    <property type="entry name" value="Putative DNA-binding domain"/>
    <property type="match status" value="1"/>
</dbReference>